<dbReference type="Proteomes" id="UP000053268">
    <property type="component" value="Unassembled WGS sequence"/>
</dbReference>
<keyword evidence="1" id="KW-0472">Membrane</keyword>
<organism evidence="2 3">
    <name type="scientific">Papilio xuthus</name>
    <name type="common">Asian swallowtail butterfly</name>
    <dbReference type="NCBI Taxonomy" id="66420"/>
    <lineage>
        <taxon>Eukaryota</taxon>
        <taxon>Metazoa</taxon>
        <taxon>Ecdysozoa</taxon>
        <taxon>Arthropoda</taxon>
        <taxon>Hexapoda</taxon>
        <taxon>Insecta</taxon>
        <taxon>Pterygota</taxon>
        <taxon>Neoptera</taxon>
        <taxon>Endopterygota</taxon>
        <taxon>Lepidoptera</taxon>
        <taxon>Glossata</taxon>
        <taxon>Ditrysia</taxon>
        <taxon>Papilionoidea</taxon>
        <taxon>Papilionidae</taxon>
        <taxon>Papilioninae</taxon>
        <taxon>Papilio</taxon>
    </lineage>
</organism>
<feature type="transmembrane region" description="Helical" evidence="1">
    <location>
        <begin position="22"/>
        <end position="43"/>
    </location>
</feature>
<reference evidence="2 3" key="1">
    <citation type="journal article" date="2015" name="Nat. Commun.">
        <title>Outbred genome sequencing and CRISPR/Cas9 gene editing in butterflies.</title>
        <authorList>
            <person name="Li X."/>
            <person name="Fan D."/>
            <person name="Zhang W."/>
            <person name="Liu G."/>
            <person name="Zhang L."/>
            <person name="Zhao L."/>
            <person name="Fang X."/>
            <person name="Chen L."/>
            <person name="Dong Y."/>
            <person name="Chen Y."/>
            <person name="Ding Y."/>
            <person name="Zhao R."/>
            <person name="Feng M."/>
            <person name="Zhu Y."/>
            <person name="Feng Y."/>
            <person name="Jiang X."/>
            <person name="Zhu D."/>
            <person name="Xiang H."/>
            <person name="Feng X."/>
            <person name="Li S."/>
            <person name="Wang J."/>
            <person name="Zhang G."/>
            <person name="Kronforst M.R."/>
            <person name="Wang W."/>
        </authorList>
    </citation>
    <scope>NUCLEOTIDE SEQUENCE [LARGE SCALE GENOMIC DNA]</scope>
    <source>
        <strain evidence="2">Ya'a_city_454_Px</strain>
        <tissue evidence="2">Whole body</tissue>
    </source>
</reference>
<dbReference type="EMBL" id="KQ459232">
    <property type="protein sequence ID" value="KPJ02662.1"/>
    <property type="molecule type" value="Genomic_DNA"/>
</dbReference>
<keyword evidence="1" id="KW-1133">Transmembrane helix</keyword>
<protein>
    <submittedName>
        <fullName evidence="2">Uncharacterized protein</fullName>
    </submittedName>
</protein>
<evidence type="ECO:0000313" key="2">
    <source>
        <dbReference type="EMBL" id="KPJ02662.1"/>
    </source>
</evidence>
<name>A0A194QB20_PAPXU</name>
<keyword evidence="1" id="KW-0812">Transmembrane</keyword>
<evidence type="ECO:0000256" key="1">
    <source>
        <dbReference type="SAM" id="Phobius"/>
    </source>
</evidence>
<keyword evidence="3" id="KW-1185">Reference proteome</keyword>
<evidence type="ECO:0000313" key="3">
    <source>
        <dbReference type="Proteomes" id="UP000053268"/>
    </source>
</evidence>
<gene>
    <name evidence="2" type="ORF">RR46_09865</name>
</gene>
<sequence>MASLGTITKFYFAEDYKNCKDALLPLLLSLLLSVLLTLLRAVLRAMLWILSLLLKPWPPESRSPLIIYGATAYSSFGD</sequence>
<dbReference type="AlphaFoldDB" id="A0A194QB20"/>
<accession>A0A194QB20</accession>
<proteinExistence type="predicted"/>